<reference evidence="10" key="1">
    <citation type="journal article" date="2019" name="Int. J. Syst. Evol. Microbiol.">
        <title>The Global Catalogue of Microorganisms (GCM) 10K type strain sequencing project: providing services to taxonomists for standard genome sequencing and annotation.</title>
        <authorList>
            <consortium name="The Broad Institute Genomics Platform"/>
            <consortium name="The Broad Institute Genome Sequencing Center for Infectious Disease"/>
            <person name="Wu L."/>
            <person name="Ma J."/>
        </authorList>
    </citation>
    <scope>NUCLEOTIDE SEQUENCE [LARGE SCALE GENOMIC DNA]</scope>
    <source>
        <strain evidence="10">CCUG 55074</strain>
    </source>
</reference>
<dbReference type="EC" id="1.14.13.-" evidence="9"/>
<dbReference type="RefSeq" id="WP_374345625.1">
    <property type="nucleotide sequence ID" value="NZ_JBHTLQ010000001.1"/>
</dbReference>
<dbReference type="InterPro" id="IPR036922">
    <property type="entry name" value="Rieske_2Fe-2S_sf"/>
</dbReference>
<dbReference type="PROSITE" id="PS00570">
    <property type="entry name" value="RING_HYDROXYL_ALPHA"/>
    <property type="match status" value="1"/>
</dbReference>
<keyword evidence="6" id="KW-0411">Iron-sulfur</keyword>
<evidence type="ECO:0000256" key="5">
    <source>
        <dbReference type="ARBA" id="ARBA00023004"/>
    </source>
</evidence>
<accession>A0ABW3SWQ8</accession>
<keyword evidence="5" id="KW-0408">Iron</keyword>
<dbReference type="EMBL" id="JBHTLQ010000001">
    <property type="protein sequence ID" value="MFD1189030.1"/>
    <property type="molecule type" value="Genomic_DNA"/>
</dbReference>
<keyword evidence="3" id="KW-0479">Metal-binding</keyword>
<gene>
    <name evidence="9" type="ORF">ACFQ27_00435</name>
</gene>
<dbReference type="CDD" id="cd03469">
    <property type="entry name" value="Rieske_RO_Alpha_N"/>
    <property type="match status" value="1"/>
</dbReference>
<dbReference type="PRINTS" id="PR00090">
    <property type="entry name" value="RNGDIOXGNASE"/>
</dbReference>
<organism evidence="9 10">
    <name type="scientific">Phenylobacterium conjunctum</name>
    <dbReference type="NCBI Taxonomy" id="1298959"/>
    <lineage>
        <taxon>Bacteria</taxon>
        <taxon>Pseudomonadati</taxon>
        <taxon>Pseudomonadota</taxon>
        <taxon>Alphaproteobacteria</taxon>
        <taxon>Caulobacterales</taxon>
        <taxon>Caulobacteraceae</taxon>
        <taxon>Phenylobacterium</taxon>
    </lineage>
</organism>
<dbReference type="PANTHER" id="PTHR43756">
    <property type="entry name" value="CHOLINE MONOOXYGENASE, CHLOROPLASTIC"/>
    <property type="match status" value="1"/>
</dbReference>
<evidence type="ECO:0000256" key="1">
    <source>
        <dbReference type="ARBA" id="ARBA00001962"/>
    </source>
</evidence>
<dbReference type="Gene3D" id="2.20.25.10">
    <property type="match status" value="1"/>
</dbReference>
<evidence type="ECO:0000256" key="4">
    <source>
        <dbReference type="ARBA" id="ARBA00023002"/>
    </source>
</evidence>
<dbReference type="GO" id="GO:0051213">
    <property type="term" value="F:dioxygenase activity"/>
    <property type="evidence" value="ECO:0007669"/>
    <property type="project" value="UniProtKB-KW"/>
</dbReference>
<dbReference type="Gene3D" id="3.90.380.10">
    <property type="entry name" value="Naphthalene 1,2-dioxygenase Alpha Subunit, Chain A, domain 1"/>
    <property type="match status" value="2"/>
</dbReference>
<keyword evidence="10" id="KW-1185">Reference proteome</keyword>
<evidence type="ECO:0000256" key="6">
    <source>
        <dbReference type="ARBA" id="ARBA00023014"/>
    </source>
</evidence>
<dbReference type="InterPro" id="IPR015879">
    <property type="entry name" value="Ring_hydroxy_dOase_asu_C_dom"/>
</dbReference>
<proteinExistence type="predicted"/>
<dbReference type="PANTHER" id="PTHR43756:SF5">
    <property type="entry name" value="CHOLINE MONOOXYGENASE, CHLOROPLASTIC"/>
    <property type="match status" value="1"/>
</dbReference>
<keyword evidence="4 9" id="KW-0560">Oxidoreductase</keyword>
<comment type="caution">
    <text evidence="9">The sequence shown here is derived from an EMBL/GenBank/DDBJ whole genome shotgun (WGS) entry which is preliminary data.</text>
</comment>
<comment type="cofactor">
    <cofactor evidence="1">
        <name>Fe cation</name>
        <dbReference type="ChEBI" id="CHEBI:24875"/>
    </cofactor>
</comment>
<evidence type="ECO:0000259" key="8">
    <source>
        <dbReference type="PROSITE" id="PS51296"/>
    </source>
</evidence>
<dbReference type="Pfam" id="PF00355">
    <property type="entry name" value="Rieske"/>
    <property type="match status" value="1"/>
</dbReference>
<feature type="domain" description="Rieske" evidence="8">
    <location>
        <begin position="52"/>
        <end position="159"/>
    </location>
</feature>
<dbReference type="SUPFAM" id="SSF55961">
    <property type="entry name" value="Bet v1-like"/>
    <property type="match status" value="1"/>
</dbReference>
<dbReference type="PROSITE" id="PS51296">
    <property type="entry name" value="RIESKE"/>
    <property type="match status" value="1"/>
</dbReference>
<evidence type="ECO:0000256" key="7">
    <source>
        <dbReference type="ARBA" id="ARBA00023027"/>
    </source>
</evidence>
<protein>
    <submittedName>
        <fullName evidence="9">Aromatic ring-hydroxylating dioxygenase subunit alpha</fullName>
        <ecNumber evidence="9">1.14.13.-</ecNumber>
    </submittedName>
</protein>
<evidence type="ECO:0000313" key="10">
    <source>
        <dbReference type="Proteomes" id="UP001597216"/>
    </source>
</evidence>
<dbReference type="Proteomes" id="UP001597216">
    <property type="component" value="Unassembled WGS sequence"/>
</dbReference>
<dbReference type="InterPro" id="IPR001663">
    <property type="entry name" value="Rng_hydr_dOase-A"/>
</dbReference>
<keyword evidence="2" id="KW-0001">2Fe-2S</keyword>
<dbReference type="Pfam" id="PF00848">
    <property type="entry name" value="Ring_hydroxyl_A"/>
    <property type="match status" value="1"/>
</dbReference>
<dbReference type="InterPro" id="IPR017941">
    <property type="entry name" value="Rieske_2Fe-2S"/>
</dbReference>
<keyword evidence="9" id="KW-0223">Dioxygenase</keyword>
<evidence type="ECO:0000313" key="9">
    <source>
        <dbReference type="EMBL" id="MFD1189030.1"/>
    </source>
</evidence>
<dbReference type="InterPro" id="IPR015881">
    <property type="entry name" value="ARHD_Rieske_2Fe_2S"/>
</dbReference>
<name>A0ABW3SWQ8_9CAUL</name>
<keyword evidence="7" id="KW-0520">NAD</keyword>
<dbReference type="SUPFAM" id="SSF50022">
    <property type="entry name" value="ISP domain"/>
    <property type="match status" value="1"/>
</dbReference>
<sequence length="378" mass="41671">MPPATSALPGLTADEIARARLPLEQAWTLPPSAYVSPDIYELEVERILRRAWIPLARLDQVPEPGDYLSLDLMGQPVMVVRGADGEVRVLSRICLHRAADLAPESGRRKLFTCPYHNWAYDTAGRLVRAPLMEGAAGFEAQDCALPRLRSEVWEGFVLANLDPEAAALTPQIETYARHLEPYRLGDMVVARTLEYESGWNWKVLVENFMEAYHHIGVHSQTFEPIHPAARSEIPDNDGPWSILHMPGVEGAEDGGPALIEGLTDAQKQALVAAVVFPHFMIAAFASGAAWYQVFPLGHDRVKLKIHLLVPKGALASPGAEEIVEGLAAMTALVHAEDIRANDLVWGGLTAPLTRQGRLSPLERSIWQMNQDWLNRMGG</sequence>
<evidence type="ECO:0000256" key="2">
    <source>
        <dbReference type="ARBA" id="ARBA00022714"/>
    </source>
</evidence>
<evidence type="ECO:0000256" key="3">
    <source>
        <dbReference type="ARBA" id="ARBA00022723"/>
    </source>
</evidence>